<organism evidence="2 3">
    <name type="scientific">Chlamydia ibidis 10-1398/6</name>
    <dbReference type="NCBI Taxonomy" id="1046581"/>
    <lineage>
        <taxon>Bacteria</taxon>
        <taxon>Pseudomonadati</taxon>
        <taxon>Chlamydiota</taxon>
        <taxon>Chlamydiia</taxon>
        <taxon>Chlamydiales</taxon>
        <taxon>Chlamydiaceae</taxon>
        <taxon>Chlamydia/Chlamydophila group</taxon>
        <taxon>Chlamydia</taxon>
    </lineage>
</organism>
<protein>
    <submittedName>
        <fullName evidence="2">Membrane protein</fullName>
    </submittedName>
</protein>
<proteinExistence type="predicted"/>
<evidence type="ECO:0000313" key="2">
    <source>
        <dbReference type="EMBL" id="EQM62734.1"/>
    </source>
</evidence>
<comment type="caution">
    <text evidence="2">The sequence shown here is derived from an EMBL/GenBank/DDBJ whole genome shotgun (WGS) entry which is preliminary data.</text>
</comment>
<feature type="transmembrane region" description="Helical" evidence="1">
    <location>
        <begin position="177"/>
        <end position="197"/>
    </location>
</feature>
<name>A0ABP2XF04_9CHLA</name>
<reference evidence="2 3" key="1">
    <citation type="submission" date="2013-07" db="EMBL/GenBank/DDBJ databases">
        <title>Isolation of a new Chlamydia species from the feral Sacred Ibis (Threskiornis aethiopicus): Chlamydia ibidis.</title>
        <authorList>
            <person name="Vorimore F."/>
            <person name="Hsia R.-C."/>
            <person name="Huot-Creasy H."/>
            <person name="Bastian S."/>
            <person name="Deruyter L."/>
            <person name="Passet A."/>
            <person name="Sachse K."/>
            <person name="Bavoil P."/>
            <person name="Myers G."/>
            <person name="Laroucau K."/>
        </authorList>
    </citation>
    <scope>NUCLEOTIDE SEQUENCE [LARGE SCALE GENOMIC DNA]</scope>
    <source>
        <strain evidence="2 3">10-1398/6</strain>
    </source>
</reference>
<feature type="transmembrane region" description="Helical" evidence="1">
    <location>
        <begin position="83"/>
        <end position="108"/>
    </location>
</feature>
<feature type="transmembrane region" description="Helical" evidence="1">
    <location>
        <begin position="56"/>
        <end position="77"/>
    </location>
</feature>
<feature type="transmembrane region" description="Helical" evidence="1">
    <location>
        <begin position="203"/>
        <end position="222"/>
    </location>
</feature>
<evidence type="ECO:0000313" key="3">
    <source>
        <dbReference type="Proteomes" id="UP000016064"/>
    </source>
</evidence>
<gene>
    <name evidence="2" type="ORF">H359_0559</name>
</gene>
<dbReference type="EMBL" id="APJW01000002">
    <property type="protein sequence ID" value="EQM62734.1"/>
    <property type="molecule type" value="Genomic_DNA"/>
</dbReference>
<keyword evidence="3" id="KW-1185">Reference proteome</keyword>
<keyword evidence="1" id="KW-0812">Transmembrane</keyword>
<keyword evidence="1" id="KW-1133">Transmembrane helix</keyword>
<accession>A0ABP2XF04</accession>
<keyword evidence="1" id="KW-0472">Membrane</keyword>
<sequence length="367" mass="41488">MSCFNLPIVNHQLRPIDESCFPSSDNWKRILNNELHTMLYAYDMLPRYDVDLRARVIALSLVVVLGLVLFSSMAAALSVQGVVLSFGSIIPALLVPAVLIGGGIYILYTISRKVDVLSGSLICPFGPRKWVPLPLWHQTTRGKHRDGHIVKDCFIDLSTLDESKSGVALAYMYPSDAALRLPMAVFPILALPLLAIVKMVYNLIRFFVVPFYIIFQMITQYFSKIEVNVNERFALKDIAREMGRSLANFMRAPFYASAYMITVFYGLLDPLSGRVATSCLERDWNNDVIRSRGIWLCIPQRNYKFEGGGTRLGLGQFSHYLMGCFQPCAAFLFKNGEIISGANPSVQYYREEELFRFPGIRSNIEFV</sequence>
<evidence type="ECO:0000256" key="1">
    <source>
        <dbReference type="SAM" id="Phobius"/>
    </source>
</evidence>
<dbReference type="Proteomes" id="UP000016064">
    <property type="component" value="Unassembled WGS sequence"/>
</dbReference>
<dbReference type="RefSeq" id="WP_020370118.1">
    <property type="nucleotide sequence ID" value="NZ_APJW01000002.1"/>
</dbReference>
<feature type="transmembrane region" description="Helical" evidence="1">
    <location>
        <begin position="249"/>
        <end position="268"/>
    </location>
</feature>